<organism evidence="2 3">
    <name type="scientific">Lautropia mirabilis ATCC 51599</name>
    <dbReference type="NCBI Taxonomy" id="887898"/>
    <lineage>
        <taxon>Bacteria</taxon>
        <taxon>Pseudomonadati</taxon>
        <taxon>Pseudomonadota</taxon>
        <taxon>Betaproteobacteria</taxon>
        <taxon>Burkholderiales</taxon>
        <taxon>Burkholderiaceae</taxon>
        <taxon>Lautropia</taxon>
    </lineage>
</organism>
<comment type="caution">
    <text evidence="2">The sequence shown here is derived from an EMBL/GenBank/DDBJ whole genome shotgun (WGS) entry which is preliminary data.</text>
</comment>
<dbReference type="HOGENOM" id="CLU_097432_1_0_4"/>
<name>E7RTZ6_9BURK</name>
<evidence type="ECO:0000256" key="1">
    <source>
        <dbReference type="SAM" id="SignalP"/>
    </source>
</evidence>
<evidence type="ECO:0000313" key="3">
    <source>
        <dbReference type="Proteomes" id="UP000011021"/>
    </source>
</evidence>
<feature type="chain" id="PRO_5003221576" evidence="1">
    <location>
        <begin position="23"/>
        <end position="217"/>
    </location>
</feature>
<dbReference type="PROSITE" id="PS51257">
    <property type="entry name" value="PROKAR_LIPOPROTEIN"/>
    <property type="match status" value="1"/>
</dbReference>
<dbReference type="EMBL" id="AEQP01000001">
    <property type="protein sequence ID" value="EFV96232.1"/>
    <property type="molecule type" value="Genomic_DNA"/>
</dbReference>
<accession>E7RTZ6</accession>
<keyword evidence="1" id="KW-0732">Signal</keyword>
<dbReference type="Gene3D" id="3.40.50.10610">
    <property type="entry name" value="ABC-type transport auxiliary lipoprotein component"/>
    <property type="match status" value="1"/>
</dbReference>
<dbReference type="RefSeq" id="WP_005672367.1">
    <property type="nucleotide sequence ID" value="NZ_CP146288.1"/>
</dbReference>
<keyword evidence="3" id="KW-1185">Reference proteome</keyword>
<protein>
    <submittedName>
        <fullName evidence="2">Putative bacterial lipoprotein (DUF799)</fullName>
    </submittedName>
</protein>
<sequence>MMKSSVLAVALSALVLAGCANHRPKGYDYSALKQSDPRSILVVMPTSDSTDIRAESSVLAQATVPLAERGYYVFPVALVDEMFRQNGLTNGHDIQQAPIRKLREIFGADAVMYLHVEEYGASYQVVKSVTTVTVKGKLVDLKNGRTLWEGRASSHLESGHANDDTLTAMVSAAVDQILDAINDSGYEMAGAADALLFSRGDRGGLLYGPSHPEHATP</sequence>
<dbReference type="Proteomes" id="UP000011021">
    <property type="component" value="Unassembled WGS sequence"/>
</dbReference>
<dbReference type="STRING" id="887898.HMPREF0551_0415"/>
<dbReference type="InterPro" id="IPR008517">
    <property type="entry name" value="GNA1162-like"/>
</dbReference>
<gene>
    <name evidence="2" type="ORF">HMPREF0551_0415</name>
</gene>
<dbReference type="AlphaFoldDB" id="E7RTZ6"/>
<dbReference type="Pfam" id="PF05643">
    <property type="entry name" value="GNA1162-like"/>
    <property type="match status" value="1"/>
</dbReference>
<proteinExistence type="predicted"/>
<feature type="signal peptide" evidence="1">
    <location>
        <begin position="1"/>
        <end position="22"/>
    </location>
</feature>
<reference evidence="2 3" key="1">
    <citation type="submission" date="2010-12" db="EMBL/GenBank/DDBJ databases">
        <authorList>
            <person name="Muzny D."/>
            <person name="Qin X."/>
            <person name="Deng J."/>
            <person name="Jiang H."/>
            <person name="Liu Y."/>
            <person name="Qu J."/>
            <person name="Song X.-Z."/>
            <person name="Zhang L."/>
            <person name="Thornton R."/>
            <person name="Coyle M."/>
            <person name="Francisco L."/>
            <person name="Jackson L."/>
            <person name="Javaid M."/>
            <person name="Korchina V."/>
            <person name="Kovar C."/>
            <person name="Mata R."/>
            <person name="Mathew T."/>
            <person name="Ngo R."/>
            <person name="Nguyen L."/>
            <person name="Nguyen N."/>
            <person name="Okwuonu G."/>
            <person name="Ongeri F."/>
            <person name="Pham C."/>
            <person name="Simmons D."/>
            <person name="Wilczek-Boney K."/>
            <person name="Hale W."/>
            <person name="Jakkamsetti A."/>
            <person name="Pham P."/>
            <person name="Ruth R."/>
            <person name="San Lucas F."/>
            <person name="Warren J."/>
            <person name="Zhang J."/>
            <person name="Zhao Z."/>
            <person name="Zhou C."/>
            <person name="Zhu D."/>
            <person name="Lee S."/>
            <person name="Bess C."/>
            <person name="Blankenburg K."/>
            <person name="Forbes L."/>
            <person name="Fu Q."/>
            <person name="Gubbala S."/>
            <person name="Hirani K."/>
            <person name="Jayaseelan J.C."/>
            <person name="Lara F."/>
            <person name="Munidasa M."/>
            <person name="Palculict T."/>
            <person name="Patil S."/>
            <person name="Pu L.-L."/>
            <person name="Saada N."/>
            <person name="Tang L."/>
            <person name="Weissenberger G."/>
            <person name="Zhu Y."/>
            <person name="Hemphill L."/>
            <person name="Shang Y."/>
            <person name="Youmans B."/>
            <person name="Ayvaz T."/>
            <person name="Ross M."/>
            <person name="Santibanez J."/>
            <person name="Aqrawi P."/>
            <person name="Gross S."/>
            <person name="Joshi V."/>
            <person name="Fowler G."/>
            <person name="Nazareth L."/>
            <person name="Reid J."/>
            <person name="Worley K."/>
            <person name="Petrosino J."/>
            <person name="Highlander S."/>
            <person name="Gibbs R."/>
        </authorList>
    </citation>
    <scope>NUCLEOTIDE SEQUENCE [LARGE SCALE GENOMIC DNA]</scope>
    <source>
        <strain evidence="2 3">ATCC 51599</strain>
    </source>
</reference>
<dbReference type="eggNOG" id="COG4380">
    <property type="taxonomic scope" value="Bacteria"/>
</dbReference>
<keyword evidence="2" id="KW-0449">Lipoprotein</keyword>
<evidence type="ECO:0000313" key="2">
    <source>
        <dbReference type="EMBL" id="EFV96232.1"/>
    </source>
</evidence>